<comment type="similarity">
    <text evidence="3">Belongs to the AB hydrolase superfamily. MenH family.</text>
</comment>
<evidence type="ECO:0000259" key="4">
    <source>
        <dbReference type="Pfam" id="PF00561"/>
    </source>
</evidence>
<keyword evidence="1 3" id="KW-0474">Menaquinone biosynthesis</keyword>
<dbReference type="PANTHER" id="PTHR42916:SF1">
    <property type="entry name" value="PROTEIN PHYLLO, CHLOROPLASTIC"/>
    <property type="match status" value="1"/>
</dbReference>
<dbReference type="EC" id="4.2.99.20" evidence="3"/>
<comment type="pathway">
    <text evidence="3">Quinol/quinone metabolism; 1,4-dihydroxy-2-naphthoate biosynthesis; 1,4-dihydroxy-2-naphthoate from chorismate: step 3/7.</text>
</comment>
<comment type="subunit">
    <text evidence="3">Monomer.</text>
</comment>
<dbReference type="GO" id="GO:0009234">
    <property type="term" value="P:menaquinone biosynthetic process"/>
    <property type="evidence" value="ECO:0007669"/>
    <property type="project" value="UniProtKB-UniRule"/>
</dbReference>
<comment type="catalytic activity">
    <reaction evidence="3">
        <text>5-enolpyruvoyl-6-hydroxy-2-succinyl-cyclohex-3-ene-1-carboxylate = (1R,6R)-6-hydroxy-2-succinyl-cyclohexa-2,4-diene-1-carboxylate + pyruvate</text>
        <dbReference type="Rhea" id="RHEA:25597"/>
        <dbReference type="ChEBI" id="CHEBI:15361"/>
        <dbReference type="ChEBI" id="CHEBI:58689"/>
        <dbReference type="ChEBI" id="CHEBI:58818"/>
        <dbReference type="EC" id="4.2.99.20"/>
    </reaction>
</comment>
<comment type="function">
    <text evidence="3">Catalyzes a proton abstraction reaction that results in 2,5-elimination of pyruvate from 2-succinyl-5-enolpyruvyl-6-hydroxy-3-cyclohexene-1-carboxylate (SEPHCHC) and the formation of 2-succinyl-6-hydroxy-2,4-cyclohexadiene-1-carboxylate (SHCHC).</text>
</comment>
<name>A0A126QEV5_PASMD</name>
<dbReference type="PANTHER" id="PTHR42916">
    <property type="entry name" value="2-SUCCINYL-5-ENOLPYRUVYL-6-HYDROXY-3-CYCLOHEXENE-1-CARBOXYLATE SYNTHASE"/>
    <property type="match status" value="1"/>
</dbReference>
<evidence type="ECO:0000313" key="5">
    <source>
        <dbReference type="EMBL" id="AMK08358.1"/>
    </source>
</evidence>
<dbReference type="AlphaFoldDB" id="A0A126QEV5"/>
<evidence type="ECO:0000256" key="1">
    <source>
        <dbReference type="ARBA" id="ARBA00022428"/>
    </source>
</evidence>
<evidence type="ECO:0000256" key="2">
    <source>
        <dbReference type="ARBA" id="ARBA00023239"/>
    </source>
</evidence>
<dbReference type="HAMAP" id="MF_01660">
    <property type="entry name" value="MenH"/>
    <property type="match status" value="1"/>
</dbReference>
<dbReference type="Pfam" id="PF00561">
    <property type="entry name" value="Abhydrolase_1"/>
    <property type="match status" value="1"/>
</dbReference>
<dbReference type="RefSeq" id="WP_071522766.1">
    <property type="nucleotide sequence ID" value="NZ_JACDXE010000001.1"/>
</dbReference>
<organism evidence="5">
    <name type="scientific">Pasteurella multocida</name>
    <dbReference type="NCBI Taxonomy" id="747"/>
    <lineage>
        <taxon>Bacteria</taxon>
        <taxon>Pseudomonadati</taxon>
        <taxon>Pseudomonadota</taxon>
        <taxon>Gammaproteobacteria</taxon>
        <taxon>Pasteurellales</taxon>
        <taxon>Pasteurellaceae</taxon>
        <taxon>Pasteurella</taxon>
    </lineage>
</organism>
<dbReference type="InterPro" id="IPR029058">
    <property type="entry name" value="AB_hydrolase_fold"/>
</dbReference>
<sequence length="247" mass="28461">MPVFVFLHGLLGSKHDWQKVIENLPHFSCLALDLPFHDDAKTICVTDFEQTCAYVEQQLQQLGDQPYYLVGYSLGGRIALYYAFAYLSKTKAKHHLHGLILEGANLGLQHDEERKIRWQQDLAWATRFRTEPMASVLDDWYQQPVFSHLTPQARQDLIQKRAIHCGEHIANMLLATSLAKQPDFRPYLIASTFPIYYFCGEKDHKFKQMAEQTKLPLVVIPEAGHNAHVEQPIVFANNIKTHFPFDV</sequence>
<reference evidence="5" key="1">
    <citation type="submission" date="2015-01" db="EMBL/GenBank/DDBJ databases">
        <title>Draft genome sequence of Pasteurella multocida isolated from alpaca pneumonia.</title>
        <authorList>
            <person name="Maturrano L."/>
            <person name="Hurtado R."/>
            <person name="Allasi N."/>
            <person name="Juscamayta E."/>
            <person name="Fernandez D."/>
            <person name="Maximiliano J."/>
            <person name="Rimac R."/>
            <person name="Rosadio R."/>
        </authorList>
    </citation>
    <scope>NUCLEOTIDE SEQUENCE</scope>
    <source>
        <strain evidence="5">UNMSM</strain>
    </source>
</reference>
<dbReference type="NCBIfam" id="TIGR03695">
    <property type="entry name" value="menH_SHCHC"/>
    <property type="match status" value="1"/>
</dbReference>
<dbReference type="InterPro" id="IPR022485">
    <property type="entry name" value="SHCHC_synthase_MenH"/>
</dbReference>
<dbReference type="InterPro" id="IPR000073">
    <property type="entry name" value="AB_hydrolase_1"/>
</dbReference>
<dbReference type="Gene3D" id="3.40.50.1820">
    <property type="entry name" value="alpha/beta hydrolase"/>
    <property type="match status" value="1"/>
</dbReference>
<dbReference type="UniPathway" id="UPA01057">
    <property type="reaction ID" value="UER00900"/>
</dbReference>
<evidence type="ECO:0000256" key="3">
    <source>
        <dbReference type="HAMAP-Rule" id="MF_01660"/>
    </source>
</evidence>
<feature type="domain" description="AB hydrolase-1" evidence="4">
    <location>
        <begin position="2"/>
        <end position="231"/>
    </location>
</feature>
<dbReference type="UniPathway" id="UPA00079"/>
<comment type="pathway">
    <text evidence="3">Quinol/quinone metabolism; menaquinone biosynthesis.</text>
</comment>
<accession>A0A126QEV5</accession>
<gene>
    <name evidence="5" type="primary">PM0055</name>
    <name evidence="3" type="synonym">menH</name>
</gene>
<keyword evidence="2 3" id="KW-0456">Lyase</keyword>
<proteinExistence type="inferred from homology"/>
<dbReference type="SUPFAM" id="SSF53474">
    <property type="entry name" value="alpha/beta-Hydrolases"/>
    <property type="match status" value="1"/>
</dbReference>
<dbReference type="NCBIfam" id="NF008340">
    <property type="entry name" value="PRK11126.1"/>
    <property type="match status" value="1"/>
</dbReference>
<dbReference type="GO" id="GO:0070205">
    <property type="term" value="F:2-succinyl-6-hydroxy-2,4-cyclohexadiene-1-carboxylate synthase activity"/>
    <property type="evidence" value="ECO:0007669"/>
    <property type="project" value="UniProtKB-UniRule"/>
</dbReference>
<dbReference type="EMBL" id="KP660519">
    <property type="protein sequence ID" value="AMK08358.1"/>
    <property type="molecule type" value="Genomic_DNA"/>
</dbReference>
<protein>
    <recommendedName>
        <fullName evidence="3">Putative 2-succinyl-6-hydroxy-2,4-cyclohexadiene-1-carboxylate synthase</fullName>
        <shortName evidence="3">SHCHC synthase</shortName>
        <ecNumber evidence="3">4.2.99.20</ecNumber>
    </recommendedName>
</protein>